<sequence length="167" mass="18999">MKWSIHQLNKYRSKGLTFDETVDVSELKGSADIRDISPVRVAGRADLGANKFTFHFRITGTMVLPCSRTLADVAFPFDIETTEVFLASKEEHEDEAEVHYLQGEVLDLLPVIKENIILEIPIQIFSDEASTEAPMKGQDWQVITEKEQTEKVDPRLEGLAKFFDKQK</sequence>
<protein>
    <submittedName>
        <fullName evidence="1">DUF177 domain-containing protein</fullName>
    </submittedName>
</protein>
<accession>A0ABV5WQ25</accession>
<gene>
    <name evidence="1" type="ORF">ACFFMS_28505</name>
</gene>
<evidence type="ECO:0000313" key="1">
    <source>
        <dbReference type="EMBL" id="MFB9762171.1"/>
    </source>
</evidence>
<dbReference type="EMBL" id="JBHMAF010000196">
    <property type="protein sequence ID" value="MFB9762171.1"/>
    <property type="molecule type" value="Genomic_DNA"/>
</dbReference>
<dbReference type="Proteomes" id="UP001589609">
    <property type="component" value="Unassembled WGS sequence"/>
</dbReference>
<comment type="caution">
    <text evidence="1">The sequence shown here is derived from an EMBL/GenBank/DDBJ whole genome shotgun (WGS) entry which is preliminary data.</text>
</comment>
<dbReference type="Pfam" id="PF02620">
    <property type="entry name" value="YceD"/>
    <property type="match status" value="1"/>
</dbReference>
<organism evidence="1 2">
    <name type="scientific">Ectobacillus funiculus</name>
    <dbReference type="NCBI Taxonomy" id="137993"/>
    <lineage>
        <taxon>Bacteria</taxon>
        <taxon>Bacillati</taxon>
        <taxon>Bacillota</taxon>
        <taxon>Bacilli</taxon>
        <taxon>Bacillales</taxon>
        <taxon>Bacillaceae</taxon>
        <taxon>Ectobacillus</taxon>
    </lineage>
</organism>
<dbReference type="RefSeq" id="WP_379952139.1">
    <property type="nucleotide sequence ID" value="NZ_JBHMAF010000196.1"/>
</dbReference>
<name>A0ABV5WQ25_9BACI</name>
<dbReference type="InterPro" id="IPR003772">
    <property type="entry name" value="YceD"/>
</dbReference>
<keyword evidence="2" id="KW-1185">Reference proteome</keyword>
<evidence type="ECO:0000313" key="2">
    <source>
        <dbReference type="Proteomes" id="UP001589609"/>
    </source>
</evidence>
<reference evidence="1 2" key="1">
    <citation type="submission" date="2024-09" db="EMBL/GenBank/DDBJ databases">
        <authorList>
            <person name="Sun Q."/>
            <person name="Mori K."/>
        </authorList>
    </citation>
    <scope>NUCLEOTIDE SEQUENCE [LARGE SCALE GENOMIC DNA]</scope>
    <source>
        <strain evidence="1 2">JCM 11201</strain>
    </source>
</reference>
<proteinExistence type="predicted"/>